<accession>A0A1S1N108</accession>
<name>A0A1S1N108_9GAMM</name>
<reference evidence="3 4" key="1">
    <citation type="submission" date="2016-10" db="EMBL/GenBank/DDBJ databases">
        <title>Pseudoalteromonas amylolytica sp. nov., isolated from the surface seawater.</title>
        <authorList>
            <person name="Wu Y.-H."/>
            <person name="Cheng H."/>
            <person name="Jin X.-B."/>
            <person name="Wang C.-S."/>
            <person name="Xu X.-W."/>
        </authorList>
    </citation>
    <scope>NUCLEOTIDE SEQUENCE [LARGE SCALE GENOMIC DNA]</scope>
    <source>
        <strain evidence="3 4">JCM 12483</strain>
    </source>
</reference>
<dbReference type="STRING" id="327939.BIW53_20300"/>
<evidence type="ECO:0000256" key="1">
    <source>
        <dbReference type="SAM" id="MobiDB-lite"/>
    </source>
</evidence>
<dbReference type="EMBL" id="MNAN01000037">
    <property type="protein sequence ID" value="OHU93679.1"/>
    <property type="molecule type" value="Genomic_DNA"/>
</dbReference>
<proteinExistence type="predicted"/>
<dbReference type="InterPro" id="IPR019198">
    <property type="entry name" value="Beta_propeller_containing"/>
</dbReference>
<dbReference type="AlphaFoldDB" id="A0A1S1N108"/>
<dbReference type="SUPFAM" id="SSF75011">
    <property type="entry name" value="3-carboxy-cis,cis-mucoante lactonizing enzyme"/>
    <property type="match status" value="1"/>
</dbReference>
<sequence>MLYSRLLAVGVTLLLSACSSDSDNENSKDNPTKIPNLNDIKVSTSPLARASSEQFSNHLKNGLFMNRYRTSLYPDSLEIDSPATTEDFSVTNQQELGVDEADRVKYDGQYMYIAGNSAQNLQASEQYRQFVRIMKRDAEGNLTQVNDVTSTEVAYQKQRLYLTDNTLTVLSHDSGWFGIAEPAATGGIAESTFPAPTTNQFEFSLMDVTTPEQVTVKAHYTIEGLLIDSRVIDNNLYLVSNYYPQFDGFTGTDHTEQSKLKDYQAIQQEHINQLLPKIENVSTGESALLFNTNDCYINNDATELDGFNAIMTITKVSLTDPTQRSAICVNTQVDGLYASSKTLYTFATNYSANDLNSVIHKFDLSDSTLNYVATGEVSGHFGWRNENLRFSELGQHLRVVTSSGDNINGYKHKLRVIEQQGQSLVVTSELPNESFPTPLGKVNGDGIVDEDIYAVRFTDNRAFVVTFRQVDPLYVIDLSNMQMPKIAGALEIPGYSAYLHPVNENLLLGVGQHVDQIDTDLPVIGQGAKVSLFDISDITNPQQLSEHVFQNGYTAAENDYHAFNLLMMNNGLLRFTLPIESWHEENSSQTTWNRENMLAAFEVDTNTMQLNYIGGSTVSYSDSSDVPYVWSGEDRAIIHLDDLYYIHGNYIWQSDWQTPEVNNGPL</sequence>
<protein>
    <recommendedName>
        <fullName evidence="5">Beta-propeller domain-containing protein</fullName>
    </recommendedName>
</protein>
<dbReference type="PROSITE" id="PS51257">
    <property type="entry name" value="PROKAR_LIPOPROTEIN"/>
    <property type="match status" value="1"/>
</dbReference>
<dbReference type="Proteomes" id="UP000180253">
    <property type="component" value="Unassembled WGS sequence"/>
</dbReference>
<comment type="caution">
    <text evidence="3">The sequence shown here is derived from an EMBL/GenBank/DDBJ whole genome shotgun (WGS) entry which is preliminary data.</text>
</comment>
<feature type="region of interest" description="Disordered" evidence="1">
    <location>
        <begin position="19"/>
        <end position="38"/>
    </location>
</feature>
<dbReference type="RefSeq" id="WP_070993833.1">
    <property type="nucleotide sequence ID" value="NZ_CBCSHD010000006.1"/>
</dbReference>
<feature type="signal peptide" evidence="2">
    <location>
        <begin position="1"/>
        <end position="22"/>
    </location>
</feature>
<evidence type="ECO:0000313" key="3">
    <source>
        <dbReference type="EMBL" id="OHU93679.1"/>
    </source>
</evidence>
<feature type="chain" id="PRO_5010262090" description="Beta-propeller domain-containing protein" evidence="2">
    <location>
        <begin position="23"/>
        <end position="666"/>
    </location>
</feature>
<dbReference type="OrthoDB" id="9778998at2"/>
<keyword evidence="4" id="KW-1185">Reference proteome</keyword>
<evidence type="ECO:0000256" key="2">
    <source>
        <dbReference type="SAM" id="SignalP"/>
    </source>
</evidence>
<dbReference type="Pfam" id="PF09826">
    <property type="entry name" value="Beta_propel"/>
    <property type="match status" value="1"/>
</dbReference>
<gene>
    <name evidence="3" type="ORF">BIW53_20300</name>
</gene>
<evidence type="ECO:0000313" key="4">
    <source>
        <dbReference type="Proteomes" id="UP000180253"/>
    </source>
</evidence>
<evidence type="ECO:0008006" key="5">
    <source>
        <dbReference type="Google" id="ProtNLM"/>
    </source>
</evidence>
<keyword evidence="2" id="KW-0732">Signal</keyword>
<organism evidence="3 4">
    <name type="scientific">Pseudoalteromonas byunsanensis</name>
    <dbReference type="NCBI Taxonomy" id="327939"/>
    <lineage>
        <taxon>Bacteria</taxon>
        <taxon>Pseudomonadati</taxon>
        <taxon>Pseudomonadota</taxon>
        <taxon>Gammaproteobacteria</taxon>
        <taxon>Alteromonadales</taxon>
        <taxon>Pseudoalteromonadaceae</taxon>
        <taxon>Pseudoalteromonas</taxon>
    </lineage>
</organism>